<protein>
    <recommendedName>
        <fullName evidence="2">Antitoxin</fullName>
    </recommendedName>
</protein>
<dbReference type="Proteomes" id="UP000805614">
    <property type="component" value="Unassembled WGS sequence"/>
</dbReference>
<reference evidence="3 4" key="1">
    <citation type="submission" date="2020-06" db="EMBL/GenBank/DDBJ databases">
        <title>Actinomadura xiongansis sp. nov., isolated from soil of Baiyangdian.</title>
        <authorList>
            <person name="Zhang X."/>
        </authorList>
    </citation>
    <scope>NUCLEOTIDE SEQUENCE [LARGE SCALE GENOMIC DNA]</scope>
    <source>
        <strain evidence="3 4">HBUM206468</strain>
    </source>
</reference>
<name>A0ABR7LJH7_9ACTN</name>
<organism evidence="3 4">
    <name type="scientific">Actinomadura alba</name>
    <dbReference type="NCBI Taxonomy" id="406431"/>
    <lineage>
        <taxon>Bacteria</taxon>
        <taxon>Bacillati</taxon>
        <taxon>Actinomycetota</taxon>
        <taxon>Actinomycetes</taxon>
        <taxon>Streptosporangiales</taxon>
        <taxon>Thermomonosporaceae</taxon>
        <taxon>Actinomadura</taxon>
    </lineage>
</organism>
<dbReference type="InterPro" id="IPR051405">
    <property type="entry name" value="phD/YefM_antitoxin"/>
</dbReference>
<dbReference type="Gene3D" id="3.40.1620.10">
    <property type="entry name" value="YefM-like domain"/>
    <property type="match status" value="1"/>
</dbReference>
<dbReference type="Pfam" id="PF02604">
    <property type="entry name" value="PhdYeFM_antitox"/>
    <property type="match status" value="1"/>
</dbReference>
<evidence type="ECO:0000313" key="3">
    <source>
        <dbReference type="EMBL" id="MBC6464910.1"/>
    </source>
</evidence>
<comment type="caution">
    <text evidence="3">The sequence shown here is derived from an EMBL/GenBank/DDBJ whole genome shotgun (WGS) entry which is preliminary data.</text>
</comment>
<dbReference type="PANTHER" id="PTHR33713">
    <property type="entry name" value="ANTITOXIN YAFN-RELATED"/>
    <property type="match status" value="1"/>
</dbReference>
<dbReference type="RefSeq" id="WP_187241871.1">
    <property type="nucleotide sequence ID" value="NZ_BAAAOK010000008.1"/>
</dbReference>
<evidence type="ECO:0000256" key="1">
    <source>
        <dbReference type="ARBA" id="ARBA00009981"/>
    </source>
</evidence>
<evidence type="ECO:0000256" key="2">
    <source>
        <dbReference type="RuleBase" id="RU362080"/>
    </source>
</evidence>
<dbReference type="Gene3D" id="1.10.1220.170">
    <property type="match status" value="1"/>
</dbReference>
<comment type="similarity">
    <text evidence="1 2">Belongs to the phD/YefM antitoxin family.</text>
</comment>
<dbReference type="NCBIfam" id="TIGR01552">
    <property type="entry name" value="phd_fam"/>
    <property type="match status" value="1"/>
</dbReference>
<evidence type="ECO:0000313" key="4">
    <source>
        <dbReference type="Proteomes" id="UP000805614"/>
    </source>
</evidence>
<comment type="function">
    <text evidence="2">Antitoxin component of a type II toxin-antitoxin (TA) system.</text>
</comment>
<dbReference type="PANTHER" id="PTHR33713:SF10">
    <property type="entry name" value="ANTITOXIN YAFN"/>
    <property type="match status" value="1"/>
</dbReference>
<gene>
    <name evidence="3" type="ORF">HKK74_05275</name>
</gene>
<sequence>MTTLPLAEVRHNLSRLVDSAVTTHERVEITRNGVPAAILLSIDDYEAMQETIEILADAETLDALREGMADIAAQRTYAPAEVERAMRDAGRL</sequence>
<proteinExistence type="inferred from homology"/>
<keyword evidence="4" id="KW-1185">Reference proteome</keyword>
<dbReference type="InterPro" id="IPR006442">
    <property type="entry name" value="Antitoxin_Phd/YefM"/>
</dbReference>
<accession>A0ABR7LJH7</accession>
<dbReference type="SUPFAM" id="SSF143120">
    <property type="entry name" value="YefM-like"/>
    <property type="match status" value="1"/>
</dbReference>
<dbReference type="EMBL" id="JABVEC010000002">
    <property type="protein sequence ID" value="MBC6464910.1"/>
    <property type="molecule type" value="Genomic_DNA"/>
</dbReference>
<dbReference type="InterPro" id="IPR036165">
    <property type="entry name" value="YefM-like_sf"/>
</dbReference>